<accession>A0A9Q3YLV3</accession>
<dbReference type="Proteomes" id="UP000726777">
    <property type="component" value="Unassembled WGS sequence"/>
</dbReference>
<dbReference type="AlphaFoldDB" id="A0A9Q3YLV3"/>
<comment type="caution">
    <text evidence="1">The sequence shown here is derived from an EMBL/GenBank/DDBJ whole genome shotgun (WGS) entry which is preliminary data.</text>
</comment>
<dbReference type="EMBL" id="JACVHL010000072">
    <property type="protein sequence ID" value="MCC3808588.1"/>
    <property type="molecule type" value="Genomic_DNA"/>
</dbReference>
<dbReference type="RefSeq" id="WP_228086026.1">
    <property type="nucleotide sequence ID" value="NZ_JACVHL010000072.1"/>
</dbReference>
<sequence length="274" mass="31463">MPKETPREKIERQRRERFQEREKNWQEIQASEERYAAIRKKTVEKRKLESEVVKATEALLIFLPALDLETSVHSQAVKEFSQAFDVILKGYDKNNITYDVGYDLIHQIKNGFIEGGEALRKLEENRLSRRTEEVDNVSQDGSYRRNLVVNNESFNVRFKASCATPECLMRNANIDMEDDAFQDYIEAATQDKRSDVMQVIGVALIANPYLKPLEYVVFGDIAYSMTDLNFDPSWAFAMGKGAAYRLKLLNFSERTVLTGENVTSYISGNILSSD</sequence>
<reference evidence="1" key="1">
    <citation type="submission" date="2020-09" db="EMBL/GenBank/DDBJ databases">
        <title>Genome sequence of Vibrio parahaemolyticus isolates.</title>
        <authorList>
            <person name="Hammerl J.A."/>
            <person name="Strauch E."/>
        </authorList>
    </citation>
    <scope>NUCLEOTIDE SEQUENCE</scope>
    <source>
        <strain evidence="1">17-VB00146</strain>
    </source>
</reference>
<gene>
    <name evidence="1" type="ORF">IB292_26750</name>
</gene>
<evidence type="ECO:0000313" key="1">
    <source>
        <dbReference type="EMBL" id="MCC3808588.1"/>
    </source>
</evidence>
<evidence type="ECO:0000313" key="2">
    <source>
        <dbReference type="Proteomes" id="UP000726777"/>
    </source>
</evidence>
<proteinExistence type="predicted"/>
<name>A0A9Q3YLV3_VIBPH</name>
<organism evidence="1 2">
    <name type="scientific">Vibrio parahaemolyticus</name>
    <dbReference type="NCBI Taxonomy" id="670"/>
    <lineage>
        <taxon>Bacteria</taxon>
        <taxon>Pseudomonadati</taxon>
        <taxon>Pseudomonadota</taxon>
        <taxon>Gammaproteobacteria</taxon>
        <taxon>Vibrionales</taxon>
        <taxon>Vibrionaceae</taxon>
        <taxon>Vibrio</taxon>
    </lineage>
</organism>
<protein>
    <submittedName>
        <fullName evidence="1">Uncharacterized protein</fullName>
    </submittedName>
</protein>